<organism evidence="2 3">
    <name type="scientific">Paenibacillus tyrfis</name>
    <dbReference type="NCBI Taxonomy" id="1501230"/>
    <lineage>
        <taxon>Bacteria</taxon>
        <taxon>Bacillati</taxon>
        <taxon>Bacillota</taxon>
        <taxon>Bacilli</taxon>
        <taxon>Bacillales</taxon>
        <taxon>Paenibacillaceae</taxon>
        <taxon>Paenibacillus</taxon>
    </lineage>
</organism>
<name>A0A081NVL5_9BACL</name>
<keyword evidence="1" id="KW-1133">Transmembrane helix</keyword>
<protein>
    <submittedName>
        <fullName evidence="2">Uncharacterized protein</fullName>
    </submittedName>
</protein>
<feature type="transmembrane region" description="Helical" evidence="1">
    <location>
        <begin position="43"/>
        <end position="63"/>
    </location>
</feature>
<keyword evidence="3" id="KW-1185">Reference proteome</keyword>
<dbReference type="AlphaFoldDB" id="A0A081NVL5"/>
<keyword evidence="1" id="KW-0472">Membrane</keyword>
<gene>
    <name evidence="2" type="ORF">ET33_23460</name>
</gene>
<evidence type="ECO:0000256" key="1">
    <source>
        <dbReference type="SAM" id="Phobius"/>
    </source>
</evidence>
<dbReference type="Proteomes" id="UP000028123">
    <property type="component" value="Unassembled WGS sequence"/>
</dbReference>
<dbReference type="EMBL" id="JNVM01000038">
    <property type="protein sequence ID" value="KEQ22488.1"/>
    <property type="molecule type" value="Genomic_DNA"/>
</dbReference>
<evidence type="ECO:0000313" key="3">
    <source>
        <dbReference type="Proteomes" id="UP000028123"/>
    </source>
</evidence>
<evidence type="ECO:0000313" key="2">
    <source>
        <dbReference type="EMBL" id="KEQ22488.1"/>
    </source>
</evidence>
<sequence>MYNYQTARSKKPPVVTFVQVLIYAAALLNIVNGFYSFGSAGMLKKTLCIAMISFGVAAVWIVARLNYPEESRRKAAIALSGILIALRIVEFAVWYNVGFLLGLILPVFVIWRLNSSEAKAWFH</sequence>
<reference evidence="2 3" key="1">
    <citation type="submission" date="2014-06" db="EMBL/GenBank/DDBJ databases">
        <title>Draft genome sequence of Paenibacillus sp. MSt1.</title>
        <authorList>
            <person name="Aw Y.K."/>
            <person name="Ong K.S."/>
            <person name="Gan H.M."/>
            <person name="Lee S.M."/>
        </authorList>
    </citation>
    <scope>NUCLEOTIDE SEQUENCE [LARGE SCALE GENOMIC DNA]</scope>
    <source>
        <strain evidence="2 3">MSt1</strain>
    </source>
</reference>
<dbReference type="RefSeq" id="WP_036691314.1">
    <property type="nucleotide sequence ID" value="NZ_JNVM01000038.1"/>
</dbReference>
<comment type="caution">
    <text evidence="2">The sequence shown here is derived from an EMBL/GenBank/DDBJ whole genome shotgun (WGS) entry which is preliminary data.</text>
</comment>
<dbReference type="eggNOG" id="ENOG5032IXP">
    <property type="taxonomic scope" value="Bacteria"/>
</dbReference>
<feature type="transmembrane region" description="Helical" evidence="1">
    <location>
        <begin position="99"/>
        <end position="115"/>
    </location>
</feature>
<dbReference type="OrthoDB" id="2666227at2"/>
<accession>A0A081NVL5</accession>
<proteinExistence type="predicted"/>
<keyword evidence="1" id="KW-0812">Transmembrane</keyword>
<feature type="transmembrane region" description="Helical" evidence="1">
    <location>
        <begin position="12"/>
        <end position="31"/>
    </location>
</feature>